<organism evidence="3 4">
    <name type="scientific">Sporotomaculum syntrophicum</name>
    <dbReference type="NCBI Taxonomy" id="182264"/>
    <lineage>
        <taxon>Bacteria</taxon>
        <taxon>Bacillati</taxon>
        <taxon>Bacillota</taxon>
        <taxon>Clostridia</taxon>
        <taxon>Eubacteriales</taxon>
        <taxon>Desulfallaceae</taxon>
        <taxon>Sporotomaculum</taxon>
    </lineage>
</organism>
<feature type="coiled-coil region" evidence="1">
    <location>
        <begin position="25"/>
        <end position="52"/>
    </location>
</feature>
<accession>A0A9D2WMW5</accession>
<evidence type="ECO:0000256" key="2">
    <source>
        <dbReference type="SAM" id="MobiDB-lite"/>
    </source>
</evidence>
<comment type="caution">
    <text evidence="3">The sequence shown here is derived from an EMBL/GenBank/DDBJ whole genome shotgun (WGS) entry which is preliminary data.</text>
</comment>
<dbReference type="InterPro" id="IPR012347">
    <property type="entry name" value="Ferritin-like"/>
</dbReference>
<evidence type="ECO:0000313" key="4">
    <source>
        <dbReference type="Proteomes" id="UP000798488"/>
    </source>
</evidence>
<dbReference type="Gene3D" id="1.20.1260.10">
    <property type="match status" value="1"/>
</dbReference>
<dbReference type="Proteomes" id="UP000798488">
    <property type="component" value="Unassembled WGS sequence"/>
</dbReference>
<dbReference type="OrthoDB" id="1685263at2"/>
<sequence>MQFSDREIMADVFVNTKYVSANYHRAVLESANDRVRDTLIQLNNEEINLQKQIINLMHDRNWCEVRPANSSSGLWQAKGQGRGPDAMHYQMPY</sequence>
<dbReference type="InterPro" id="IPR012851">
    <property type="entry name" value="Spore_coat_CotF-like"/>
</dbReference>
<dbReference type="AlphaFoldDB" id="A0A9D2WMW5"/>
<proteinExistence type="predicted"/>
<keyword evidence="4" id="KW-1185">Reference proteome</keyword>
<reference evidence="3" key="1">
    <citation type="submission" date="2016-02" db="EMBL/GenBank/DDBJ databases">
        <title>Draft Genome Sequence of Sporotomaculum syntrophicum Strain FB, a Syntrophic Benzoate Degrader.</title>
        <authorList>
            <person name="Nobu M.K."/>
            <person name="Narihiro T."/>
            <person name="Qiu Y.-L."/>
            <person name="Ohashi A."/>
            <person name="Liu W.-T."/>
            <person name="Yuji S."/>
        </authorList>
    </citation>
    <scope>NUCLEOTIDE SEQUENCE</scope>
    <source>
        <strain evidence="3">FB</strain>
    </source>
</reference>
<keyword evidence="1" id="KW-0175">Coiled coil</keyword>
<evidence type="ECO:0000313" key="3">
    <source>
        <dbReference type="EMBL" id="KAF1084124.1"/>
    </source>
</evidence>
<evidence type="ECO:0000256" key="1">
    <source>
        <dbReference type="SAM" id="Coils"/>
    </source>
</evidence>
<protein>
    <submittedName>
        <fullName evidence="3">Coat F domain protein</fullName>
    </submittedName>
</protein>
<gene>
    <name evidence="3" type="ORF">SPSYN_02777</name>
</gene>
<dbReference type="EMBL" id="LSRS01000007">
    <property type="protein sequence ID" value="KAF1084124.1"/>
    <property type="molecule type" value="Genomic_DNA"/>
</dbReference>
<name>A0A9D2WMW5_9FIRM</name>
<dbReference type="RefSeq" id="WP_161823054.1">
    <property type="nucleotide sequence ID" value="NZ_LSRS01000007.1"/>
</dbReference>
<dbReference type="Pfam" id="PF07875">
    <property type="entry name" value="Coat_F"/>
    <property type="match status" value="1"/>
</dbReference>
<feature type="region of interest" description="Disordered" evidence="2">
    <location>
        <begin position="71"/>
        <end position="93"/>
    </location>
</feature>